<gene>
    <name evidence="1" type="ORF">SNOG_11505</name>
</gene>
<dbReference type="HOGENOM" id="CLU_2868425_0_0_1"/>
<accession>Q0U9Q9</accession>
<protein>
    <submittedName>
        <fullName evidence="1">Uncharacterized protein</fullName>
    </submittedName>
</protein>
<dbReference type="InParanoid" id="Q0U9Q9"/>
<name>Q0U9Q9_PHANO</name>
<evidence type="ECO:0000313" key="1">
    <source>
        <dbReference type="EMBL" id="EAT81213.1"/>
    </source>
</evidence>
<proteinExistence type="predicted"/>
<dbReference type="AlphaFoldDB" id="Q0U9Q9"/>
<sequence>MSLLYCSHSKMQVATPQIIVHWPISRHAGRPLTLAPSSPAPKPSPRTKQRLVHFHNDDRIVLKP</sequence>
<organism evidence="1 2">
    <name type="scientific">Phaeosphaeria nodorum (strain SN15 / ATCC MYA-4574 / FGSC 10173)</name>
    <name type="common">Glume blotch fungus</name>
    <name type="synonym">Parastagonospora nodorum</name>
    <dbReference type="NCBI Taxonomy" id="321614"/>
    <lineage>
        <taxon>Eukaryota</taxon>
        <taxon>Fungi</taxon>
        <taxon>Dikarya</taxon>
        <taxon>Ascomycota</taxon>
        <taxon>Pezizomycotina</taxon>
        <taxon>Dothideomycetes</taxon>
        <taxon>Pleosporomycetidae</taxon>
        <taxon>Pleosporales</taxon>
        <taxon>Pleosporineae</taxon>
        <taxon>Phaeosphaeriaceae</taxon>
        <taxon>Parastagonospora</taxon>
    </lineage>
</organism>
<evidence type="ECO:0000313" key="2">
    <source>
        <dbReference type="Proteomes" id="UP000001055"/>
    </source>
</evidence>
<dbReference type="EMBL" id="CH445343">
    <property type="protein sequence ID" value="EAT81213.1"/>
    <property type="molecule type" value="Genomic_DNA"/>
</dbReference>
<dbReference type="GeneID" id="5978653"/>
<reference evidence="2" key="1">
    <citation type="journal article" date="2007" name="Plant Cell">
        <title>Dothideomycete-plant interactions illuminated by genome sequencing and EST analysis of the wheat pathogen Stagonospora nodorum.</title>
        <authorList>
            <person name="Hane J.K."/>
            <person name="Lowe R.G."/>
            <person name="Solomon P.S."/>
            <person name="Tan K.C."/>
            <person name="Schoch C.L."/>
            <person name="Spatafora J.W."/>
            <person name="Crous P.W."/>
            <person name="Kodira C."/>
            <person name="Birren B.W."/>
            <person name="Galagan J.E."/>
            <person name="Torriani S.F."/>
            <person name="McDonald B.A."/>
            <person name="Oliver R.P."/>
        </authorList>
    </citation>
    <scope>NUCLEOTIDE SEQUENCE [LARGE SCALE GENOMIC DNA]</scope>
    <source>
        <strain evidence="2">SN15 / ATCC MYA-4574 / FGSC 10173</strain>
    </source>
</reference>
<dbReference type="Proteomes" id="UP000001055">
    <property type="component" value="Unassembled WGS sequence"/>
</dbReference>
<dbReference type="KEGG" id="pno:SNOG_11505"/>
<dbReference type="RefSeq" id="XP_001801745.1">
    <property type="nucleotide sequence ID" value="XM_001801693.1"/>
</dbReference>